<evidence type="ECO:0000313" key="3">
    <source>
        <dbReference type="Proteomes" id="UP000274346"/>
    </source>
</evidence>
<feature type="compositionally biased region" description="Basic and acidic residues" evidence="1">
    <location>
        <begin position="86"/>
        <end position="96"/>
    </location>
</feature>
<organism evidence="2 3">
    <name type="scientific">Raoultella terrigena</name>
    <name type="common">Klebsiella terrigena</name>
    <dbReference type="NCBI Taxonomy" id="577"/>
    <lineage>
        <taxon>Bacteria</taxon>
        <taxon>Pseudomonadati</taxon>
        <taxon>Pseudomonadota</taxon>
        <taxon>Gammaproteobacteria</taxon>
        <taxon>Enterobacterales</taxon>
        <taxon>Enterobacteriaceae</taxon>
        <taxon>Klebsiella/Raoultella group</taxon>
        <taxon>Raoultella</taxon>
    </lineage>
</organism>
<name>A0A3P8J4L2_RAOTE</name>
<dbReference type="KEGG" id="rtg:NCTC13098_05618"/>
<feature type="region of interest" description="Disordered" evidence="1">
    <location>
        <begin position="86"/>
        <end position="113"/>
    </location>
</feature>
<evidence type="ECO:0000313" key="2">
    <source>
        <dbReference type="EMBL" id="VDR29214.1"/>
    </source>
</evidence>
<dbReference type="EMBL" id="LR131271">
    <property type="protein sequence ID" value="VDR29214.1"/>
    <property type="molecule type" value="Genomic_DNA"/>
</dbReference>
<protein>
    <recommendedName>
        <fullName evidence="4">Adhesin HecA family 20-residue repeat (Two copies)</fullName>
    </recommendedName>
</protein>
<dbReference type="AlphaFoldDB" id="A0A3P8J4L2"/>
<reference evidence="2 3" key="1">
    <citation type="submission" date="2018-12" db="EMBL/GenBank/DDBJ databases">
        <authorList>
            <consortium name="Pathogen Informatics"/>
        </authorList>
    </citation>
    <scope>NUCLEOTIDE SEQUENCE [LARGE SCALE GENOMIC DNA]</scope>
    <source>
        <strain evidence="2 3">NCTC13098</strain>
    </source>
</reference>
<proteinExistence type="predicted"/>
<evidence type="ECO:0008006" key="4">
    <source>
        <dbReference type="Google" id="ProtNLM"/>
    </source>
</evidence>
<gene>
    <name evidence="2" type="ORF">NCTC13098_05618</name>
</gene>
<dbReference type="Proteomes" id="UP000274346">
    <property type="component" value="Chromosome"/>
</dbReference>
<sequence length="113" mass="12002">MQGTGALTLAGDRLSQGSNGRWLTAGDLSLSGKTLNTAGTTQGHNLIAQADSWTNNGSVLATGNLNATLGASLLNNGDLMRPGQCRAERARADQPRQHPFVRRNVARRNNLHQ</sequence>
<accession>A0A3P8J4L2</accession>
<feature type="compositionally biased region" description="Basic residues" evidence="1">
    <location>
        <begin position="99"/>
        <end position="113"/>
    </location>
</feature>
<evidence type="ECO:0000256" key="1">
    <source>
        <dbReference type="SAM" id="MobiDB-lite"/>
    </source>
</evidence>